<evidence type="ECO:0000259" key="3">
    <source>
        <dbReference type="SMART" id="SM00458"/>
    </source>
</evidence>
<organism evidence="4 5">
    <name type="scientific">Lentzea albidocapillata</name>
    <dbReference type="NCBI Taxonomy" id="40571"/>
    <lineage>
        <taxon>Bacteria</taxon>
        <taxon>Bacillati</taxon>
        <taxon>Actinomycetota</taxon>
        <taxon>Actinomycetes</taxon>
        <taxon>Pseudonocardiales</taxon>
        <taxon>Pseudonocardiaceae</taxon>
        <taxon>Lentzea</taxon>
    </lineage>
</organism>
<keyword evidence="4" id="KW-0430">Lectin</keyword>
<name>A0A1W2CSQ7_9PSEU</name>
<proteinExistence type="predicted"/>
<evidence type="ECO:0000313" key="4">
    <source>
        <dbReference type="EMBL" id="SMC88251.1"/>
    </source>
</evidence>
<keyword evidence="2" id="KW-0732">Signal</keyword>
<dbReference type="Proteomes" id="UP000192840">
    <property type="component" value="Unassembled WGS sequence"/>
</dbReference>
<reference evidence="5" key="1">
    <citation type="submission" date="2017-04" db="EMBL/GenBank/DDBJ databases">
        <authorList>
            <person name="Varghese N."/>
            <person name="Submissions S."/>
        </authorList>
    </citation>
    <scope>NUCLEOTIDE SEQUENCE [LARGE SCALE GENOMIC DNA]</scope>
    <source>
        <strain evidence="5">DSM 44073</strain>
    </source>
</reference>
<evidence type="ECO:0000313" key="5">
    <source>
        <dbReference type="Proteomes" id="UP000192840"/>
    </source>
</evidence>
<dbReference type="InterPro" id="IPR000772">
    <property type="entry name" value="Ricin_B_lectin"/>
</dbReference>
<keyword evidence="1" id="KW-0175">Coiled coil</keyword>
<feature type="coiled-coil region" evidence="1">
    <location>
        <begin position="198"/>
        <end position="229"/>
    </location>
</feature>
<dbReference type="Gene3D" id="2.80.10.50">
    <property type="match status" value="2"/>
</dbReference>
<feature type="domain" description="Ricin B lectin" evidence="3">
    <location>
        <begin position="371"/>
        <end position="505"/>
    </location>
</feature>
<dbReference type="SMART" id="SM00458">
    <property type="entry name" value="RICIN"/>
    <property type="match status" value="2"/>
</dbReference>
<dbReference type="Pfam" id="PF00652">
    <property type="entry name" value="Ricin_B_lectin"/>
    <property type="match status" value="1"/>
</dbReference>
<accession>A0A1W2CSQ7</accession>
<dbReference type="EMBL" id="FWYC01000006">
    <property type="protein sequence ID" value="SMC88251.1"/>
    <property type="molecule type" value="Genomic_DNA"/>
</dbReference>
<dbReference type="Pfam" id="PF14200">
    <property type="entry name" value="RicinB_lectin_2"/>
    <property type="match status" value="2"/>
</dbReference>
<dbReference type="PROSITE" id="PS50231">
    <property type="entry name" value="RICIN_B_LECTIN"/>
    <property type="match status" value="2"/>
</dbReference>
<dbReference type="eggNOG" id="COG3345">
    <property type="taxonomic scope" value="Bacteria"/>
</dbReference>
<gene>
    <name evidence="4" type="ORF">SAMN05660733_02339</name>
</gene>
<dbReference type="GO" id="GO:0030246">
    <property type="term" value="F:carbohydrate binding"/>
    <property type="evidence" value="ECO:0007669"/>
    <property type="project" value="UniProtKB-KW"/>
</dbReference>
<evidence type="ECO:0000256" key="2">
    <source>
        <dbReference type="SAM" id="SignalP"/>
    </source>
</evidence>
<evidence type="ECO:0000256" key="1">
    <source>
        <dbReference type="SAM" id="Coils"/>
    </source>
</evidence>
<dbReference type="STRING" id="40571.SAMN05660733_02339"/>
<dbReference type="CDD" id="cd00161">
    <property type="entry name" value="beta-trefoil_Ricin-like"/>
    <property type="match status" value="2"/>
</dbReference>
<feature type="signal peptide" evidence="2">
    <location>
        <begin position="1"/>
        <end position="20"/>
    </location>
</feature>
<dbReference type="SUPFAM" id="SSF50370">
    <property type="entry name" value="Ricin B-like lectins"/>
    <property type="match status" value="2"/>
</dbReference>
<feature type="chain" id="PRO_5039529056" evidence="2">
    <location>
        <begin position="21"/>
        <end position="665"/>
    </location>
</feature>
<dbReference type="AlphaFoldDB" id="A0A1W2CSQ7"/>
<feature type="domain" description="Ricin B lectin" evidence="3">
    <location>
        <begin position="519"/>
        <end position="662"/>
    </location>
</feature>
<protein>
    <submittedName>
        <fullName evidence="4">Ricin-type beta-trefoil lectin domain-containing protein</fullName>
    </submittedName>
</protein>
<dbReference type="OrthoDB" id="3635032at2"/>
<keyword evidence="5" id="KW-1185">Reference proteome</keyword>
<dbReference type="InterPro" id="IPR035992">
    <property type="entry name" value="Ricin_B-like_lectins"/>
</dbReference>
<sequence>MRAIAALAVVSTFVSGPLAAVATAEPAAANASQAAPRESTTDQKLAVGQELGLNVTPTQWSMKDCSFTIWVWSWASDSSRVDANSRVAEAAATAFTTNESDPESCYRFITDTVFTAHQADVVERLRKAERDRQRVAAAALVQWTGLVQDDLNCSLKDFVFRIWSRAAAGTEVKAKAAAVLTPTSTDAERTTFIVTGIRAAADIDQQRALEEAQRIERERQERLANEQARASAWNVVARTVMIDDLKLITDREFVYELFRKASTMENSKWRKADAQAAADSRDPAVWKAFIFTGVHAAYQKDLEEQNRQDAIETETRIKEILDRALRDGFLPNVVIAARTALASDLAARHAFLNVGQHEALKRDQIKPSNRRVVELQGIGSQRCMQVVGIEQADDPGMYQELWDCLVAPKQIYELFKYEDDQYLIRNMYSNMCLDATGDVVVQNSCDSGQATLRWKFIENPANGSFQIQNVATGRFATVKEGGTANAALIVQHTNTKAADQLWRIIDPTHRESVVPVQSGWTWVKGVHSGRCMQTAGLWDVPGEGANADLAGQELWDCVGGGKMKWKIIPLGENKYALENAQSGKCLDVRFGSWQPGTSLIQYTCHYGGTQQFVFTQEGDNSYGLQSALTFLYVDAYGNASENGALIKTSGYNGFANQRWTLVPQA</sequence>
<dbReference type="RefSeq" id="WP_030478987.1">
    <property type="nucleotide sequence ID" value="NZ_FWYC01000006.1"/>
</dbReference>